<evidence type="ECO:0000313" key="9">
    <source>
        <dbReference type="EMBL" id="EAG4461807.1"/>
    </source>
</evidence>
<comment type="similarity">
    <text evidence="6">Belongs to the carbohydrate kinase PfkB family. LacC subfamily.</text>
</comment>
<evidence type="ECO:0000256" key="2">
    <source>
        <dbReference type="ARBA" id="ARBA00022679"/>
    </source>
</evidence>
<keyword evidence="4 10" id="KW-0418">Kinase</keyword>
<dbReference type="RefSeq" id="WP_010959006.1">
    <property type="nucleotide sequence ID" value="NC_021825.2"/>
</dbReference>
<protein>
    <recommendedName>
        <fullName evidence="6">Tagatose-6-phosphate kinase</fullName>
        <ecNumber evidence="6">2.7.1.144</ecNumber>
    </recommendedName>
</protein>
<evidence type="ECO:0000313" key="8">
    <source>
        <dbReference type="EMBL" id="EAC5550274.1"/>
    </source>
</evidence>
<reference evidence="10 16" key="2">
    <citation type="submission" date="2019-04" db="EMBL/GenBank/DDBJ databases">
        <authorList>
            <consortium name="GenomeTrakr: Next Generation Sequencing Network for Food Pathogen Tracability"/>
        </authorList>
    </citation>
    <scope>NUCLEOTIDE SEQUENCE [LARGE SCALE GENOMIC DNA]</scope>
    <source>
        <strain evidence="9 17">CFSAN063727</strain>
        <strain evidence="8 14">FDA00007096</strain>
        <strain evidence="10 16">LS1344</strain>
    </source>
</reference>
<dbReference type="Proteomes" id="UP000528151">
    <property type="component" value="Unassembled WGS sequence"/>
</dbReference>
<dbReference type="AlphaFoldDB" id="A0A0B8RI19"/>
<dbReference type="EMBL" id="AALGDA010000004">
    <property type="protein sequence ID" value="ECY9781818.1"/>
    <property type="molecule type" value="Genomic_DNA"/>
</dbReference>
<dbReference type="Gene3D" id="3.40.1190.20">
    <property type="match status" value="1"/>
</dbReference>
<comment type="caution">
    <text evidence="10">The sequence shown here is derived from an EMBL/GenBank/DDBJ whole genome shotgun (WGS) entry which is preliminary data.</text>
</comment>
<evidence type="ECO:0000313" key="10">
    <source>
        <dbReference type="EMBL" id="EAH4241759.1"/>
    </source>
</evidence>
<organism evidence="10 16">
    <name type="scientific">Listeria monocytogenes</name>
    <dbReference type="NCBI Taxonomy" id="1639"/>
    <lineage>
        <taxon>Bacteria</taxon>
        <taxon>Bacillati</taxon>
        <taxon>Bacillota</taxon>
        <taxon>Bacilli</taxon>
        <taxon>Bacillales</taxon>
        <taxon>Listeriaceae</taxon>
        <taxon>Listeria</taxon>
    </lineage>
</organism>
<dbReference type="EMBL" id="QXLS01000004">
    <property type="protein sequence ID" value="RKA07717.1"/>
    <property type="molecule type" value="Genomic_DNA"/>
</dbReference>
<dbReference type="EMBL" id="AAAIXK010000003">
    <property type="protein sequence ID" value="EAC5550274.1"/>
    <property type="molecule type" value="Genomic_DNA"/>
</dbReference>
<dbReference type="FunFam" id="3.40.1190.20:FF:000001">
    <property type="entry name" value="Phosphofructokinase"/>
    <property type="match status" value="1"/>
</dbReference>
<comment type="catalytic activity">
    <reaction evidence="6">
        <text>D-tagatofuranose 6-phosphate + ATP = D-tagatofuranose 1,6-bisphosphate + ADP + H(+)</text>
        <dbReference type="Rhea" id="RHEA:12420"/>
        <dbReference type="ChEBI" id="CHEBI:15378"/>
        <dbReference type="ChEBI" id="CHEBI:30616"/>
        <dbReference type="ChEBI" id="CHEBI:58694"/>
        <dbReference type="ChEBI" id="CHEBI:58695"/>
        <dbReference type="ChEBI" id="CHEBI:456216"/>
        <dbReference type="EC" id="2.7.1.144"/>
    </reaction>
</comment>
<evidence type="ECO:0000256" key="3">
    <source>
        <dbReference type="ARBA" id="ARBA00022741"/>
    </source>
</evidence>
<dbReference type="EC" id="2.7.1.144" evidence="6"/>
<dbReference type="InterPro" id="IPR017583">
    <property type="entry name" value="Tagatose/fructose_Pkinase"/>
</dbReference>
<evidence type="ECO:0000256" key="1">
    <source>
        <dbReference type="ARBA" id="ARBA00005380"/>
    </source>
</evidence>
<dbReference type="SUPFAM" id="SSF53613">
    <property type="entry name" value="Ribokinase-like"/>
    <property type="match status" value="1"/>
</dbReference>
<evidence type="ECO:0000313" key="13">
    <source>
        <dbReference type="Proteomes" id="UP000272537"/>
    </source>
</evidence>
<dbReference type="GO" id="GO:0008443">
    <property type="term" value="F:phosphofructokinase activity"/>
    <property type="evidence" value="ECO:0007669"/>
    <property type="project" value="UniProtKB-ARBA"/>
</dbReference>
<dbReference type="GO" id="GO:0005829">
    <property type="term" value="C:cytosol"/>
    <property type="evidence" value="ECO:0007669"/>
    <property type="project" value="TreeGrafter"/>
</dbReference>
<comment type="similarity">
    <text evidence="1">Belongs to the carbohydrate kinase pfkB family.</text>
</comment>
<keyword evidence="5 6" id="KW-0067">ATP-binding</keyword>
<reference evidence="12 13" key="1">
    <citation type="journal article" date="2018" name="BMC Genomics">
        <title>Genes significantly associated with lineage II food isolates of Listeria monocytogenes.</title>
        <authorList>
            <person name="Pirone-Davies C."/>
            <person name="Chen Y."/>
            <person name="Pightling A."/>
            <person name="Ryan G."/>
            <person name="Wang Y."/>
            <person name="Yao K."/>
            <person name="Hoffmann M."/>
            <person name="Allard M.W."/>
        </authorList>
    </citation>
    <scope>NUCLEOTIDE SEQUENCE [LARGE SCALE GENOMIC DNA]</scope>
    <source>
        <strain evidence="12 13">PNUSAL000550</strain>
    </source>
</reference>
<evidence type="ECO:0000256" key="5">
    <source>
        <dbReference type="ARBA" id="ARBA00022840"/>
    </source>
</evidence>
<evidence type="ECO:0000313" key="16">
    <source>
        <dbReference type="Proteomes" id="UP000527632"/>
    </source>
</evidence>
<dbReference type="PANTHER" id="PTHR46566">
    <property type="entry name" value="1-PHOSPHOFRUCTOKINASE-RELATED"/>
    <property type="match status" value="1"/>
</dbReference>
<evidence type="ECO:0000313" key="11">
    <source>
        <dbReference type="EMBL" id="ECY9781818.1"/>
    </source>
</evidence>
<comment type="pathway">
    <text evidence="6">Carbohydrate metabolism; D-tagatose 6-phosphate degradation; D-glyceraldehyde 3-phosphate and glycerone phosphate from D-tagatose 6-phosphate: step 1/2.</text>
</comment>
<evidence type="ECO:0000259" key="7">
    <source>
        <dbReference type="Pfam" id="PF00294"/>
    </source>
</evidence>
<dbReference type="Pfam" id="PF00294">
    <property type="entry name" value="PfkB"/>
    <property type="match status" value="1"/>
</dbReference>
<dbReference type="GO" id="GO:0044281">
    <property type="term" value="P:small molecule metabolic process"/>
    <property type="evidence" value="ECO:0007669"/>
    <property type="project" value="UniProtKB-ARBA"/>
</dbReference>
<dbReference type="Proteomes" id="UP000272537">
    <property type="component" value="Unassembled WGS sequence"/>
</dbReference>
<dbReference type="InterPro" id="IPR029056">
    <property type="entry name" value="Ribokinase-like"/>
</dbReference>
<dbReference type="EMBL" id="AABBZO010000005">
    <property type="protein sequence ID" value="EAG4461807.1"/>
    <property type="molecule type" value="Genomic_DNA"/>
</dbReference>
<evidence type="ECO:0000256" key="4">
    <source>
        <dbReference type="ARBA" id="ARBA00022777"/>
    </source>
</evidence>
<dbReference type="GO" id="GO:0009024">
    <property type="term" value="F:tagatose-6-phosphate kinase activity"/>
    <property type="evidence" value="ECO:0007669"/>
    <property type="project" value="UniProtKB-EC"/>
</dbReference>
<accession>A0A0B8RI19</accession>
<dbReference type="Proteomes" id="UP000365297">
    <property type="component" value="Unassembled WGS sequence"/>
</dbReference>
<dbReference type="UniPathway" id="UPA00704">
    <property type="reaction ID" value="UER00715"/>
</dbReference>
<dbReference type="Proteomes" id="UP000489121">
    <property type="component" value="Unassembled WGS sequence"/>
</dbReference>
<evidence type="ECO:0000313" key="15">
    <source>
        <dbReference type="Proteomes" id="UP000489121"/>
    </source>
</evidence>
<dbReference type="PIRSF" id="PIRSF000535">
    <property type="entry name" value="1PFK/6PFK/LacC"/>
    <property type="match status" value="1"/>
</dbReference>
<dbReference type="EMBL" id="AABGUK010000002">
    <property type="protein sequence ID" value="EAH4241759.1"/>
    <property type="molecule type" value="Genomic_DNA"/>
</dbReference>
<dbReference type="GO" id="GO:0005988">
    <property type="term" value="P:lactose metabolic process"/>
    <property type="evidence" value="ECO:0007669"/>
    <property type="project" value="UniProtKB-KW"/>
</dbReference>
<feature type="domain" description="Carbohydrate kinase PfkB" evidence="7">
    <location>
        <begin position="20"/>
        <end position="288"/>
    </location>
</feature>
<dbReference type="CDD" id="cd01164">
    <property type="entry name" value="FruK_PfkB_like"/>
    <property type="match status" value="1"/>
</dbReference>
<dbReference type="GO" id="GO:2001059">
    <property type="term" value="P:D-tagatose 6-phosphate catabolic process"/>
    <property type="evidence" value="ECO:0007669"/>
    <property type="project" value="UniProtKB-UniPathway"/>
</dbReference>
<dbReference type="NCBIfam" id="TIGR03168">
    <property type="entry name" value="1-PFK"/>
    <property type="match status" value="1"/>
</dbReference>
<name>A0A0B8RI19_LISMN</name>
<sequence length="310" mass="33669">MIYTITLNPAIDRLLFIQGELEKRKTNRVKKTEFDCGGKGLHVSGVLSKFGIKNEALGIAGSDNLDKLYAILKEKHINHDFLVEAGTSTRECFVVLSDDTNGSTMIPEAGFTVSQTNKDNLLKQIAKKVKKEDMVVIAGSPPPHYTLSDFKELLRTVKATGAFLGCDNSGEYLKLAVEMGVDFIKPNEDEVIAILDETTNSLEENVRKLAGKIPYLVVSLGAKGSLCAHNGKLYQVIPPKVQERNDTGAGDVFVGAFIAGLAMNMPITETLKVATGCSASKVMQQDSSSFDLEAAGKLKNQVSIIQLEER</sequence>
<dbReference type="OMA" id="MPIMETL"/>
<dbReference type="InterPro" id="IPR011611">
    <property type="entry name" value="PfkB_dom"/>
</dbReference>
<evidence type="ECO:0000256" key="6">
    <source>
        <dbReference type="PIRNR" id="PIRNR000535"/>
    </source>
</evidence>
<dbReference type="PANTHER" id="PTHR46566:SF1">
    <property type="entry name" value="1-PHOSPHOFRUCTOKINASE"/>
    <property type="match status" value="1"/>
</dbReference>
<keyword evidence="2 6" id="KW-0808">Transferase</keyword>
<gene>
    <name evidence="12" type="primary">lacc_2</name>
    <name evidence="8" type="ORF">ARY78_07525</name>
    <name evidence="9" type="ORF">CA369_05870</name>
    <name evidence="12" type="ORF">DYZ80_02091</name>
    <name evidence="10" type="ORF">E5F58_07025</name>
    <name evidence="11" type="ORF">F6515_02305</name>
</gene>
<dbReference type="KEGG" id="lmok:CQ02_10855"/>
<evidence type="ECO:0000313" key="17">
    <source>
        <dbReference type="Proteomes" id="UP000528151"/>
    </source>
</evidence>
<evidence type="ECO:0000313" key="12">
    <source>
        <dbReference type="EMBL" id="RKA07717.1"/>
    </source>
</evidence>
<reference evidence="11 15" key="3">
    <citation type="submission" date="2019-09" db="EMBL/GenBank/DDBJ databases">
        <authorList>
            <consortium name="PulseNet: The National Subtyping Network for Foodborne Disease Surveillance"/>
            <person name="Tarr C.L."/>
            <person name="Trees E."/>
            <person name="Katz L.S."/>
            <person name="Carleton-Romer H.A."/>
            <person name="Stroika S."/>
            <person name="Kucerova Z."/>
            <person name="Roache K.F."/>
            <person name="Sabol A.L."/>
            <person name="Besser J."/>
            <person name="Gerner-Smidt P."/>
        </authorList>
    </citation>
    <scope>NUCLEOTIDE SEQUENCE [LARGE SCALE GENOMIC DNA]</scope>
    <source>
        <strain evidence="11 15">PNUSAL005692</strain>
    </source>
</reference>
<dbReference type="GO" id="GO:0016052">
    <property type="term" value="P:carbohydrate catabolic process"/>
    <property type="evidence" value="ECO:0007669"/>
    <property type="project" value="UniProtKB-ARBA"/>
</dbReference>
<keyword evidence="3 6" id="KW-0547">Nucleotide-binding</keyword>
<evidence type="ECO:0000313" key="14">
    <source>
        <dbReference type="Proteomes" id="UP000365297"/>
    </source>
</evidence>
<dbReference type="GO" id="GO:0005524">
    <property type="term" value="F:ATP binding"/>
    <property type="evidence" value="ECO:0007669"/>
    <property type="project" value="UniProtKB-KW"/>
</dbReference>
<dbReference type="Proteomes" id="UP000527632">
    <property type="component" value="Unassembled WGS sequence"/>
</dbReference>
<proteinExistence type="inferred from homology"/>
<keyword evidence="6" id="KW-0423">Lactose metabolism</keyword>